<keyword evidence="3" id="KW-1185">Reference proteome</keyword>
<evidence type="ECO:0000256" key="1">
    <source>
        <dbReference type="SAM" id="MobiDB-lite"/>
    </source>
</evidence>
<evidence type="ECO:0000313" key="2">
    <source>
        <dbReference type="EMBL" id="MCM2388133.1"/>
    </source>
</evidence>
<dbReference type="Proteomes" id="UP001431429">
    <property type="component" value="Unassembled WGS sequence"/>
</dbReference>
<name>A0ABT0UL59_9ACTN</name>
<accession>A0ABT0UL59</accession>
<gene>
    <name evidence="2" type="ORF">NBG84_07355</name>
</gene>
<feature type="region of interest" description="Disordered" evidence="1">
    <location>
        <begin position="39"/>
        <end position="58"/>
    </location>
</feature>
<sequence length="58" mass="6467">MDGPRFRFGFRPSAFGRTVGTTGNDYGYFANDMVRSQTTGDRRQTWSLDGAGRLGGWD</sequence>
<comment type="caution">
    <text evidence="2">The sequence shown here is derived from an EMBL/GenBank/DDBJ whole genome shotgun (WGS) entry which is preliminary data.</text>
</comment>
<dbReference type="EMBL" id="JAMQAW010000007">
    <property type="protein sequence ID" value="MCM2388133.1"/>
    <property type="molecule type" value="Genomic_DNA"/>
</dbReference>
<proteinExistence type="predicted"/>
<evidence type="ECO:0000313" key="3">
    <source>
        <dbReference type="Proteomes" id="UP001431429"/>
    </source>
</evidence>
<protein>
    <submittedName>
        <fullName evidence="2">Uncharacterized protein</fullName>
    </submittedName>
</protein>
<reference evidence="2" key="1">
    <citation type="submission" date="2022-06" db="EMBL/GenBank/DDBJ databases">
        <title>Genome public.</title>
        <authorList>
            <person name="Sun Q."/>
        </authorList>
    </citation>
    <scope>NUCLEOTIDE SEQUENCE</scope>
    <source>
        <strain evidence="2">CWNU-1</strain>
    </source>
</reference>
<dbReference type="RefSeq" id="WP_250918488.1">
    <property type="nucleotide sequence ID" value="NZ_JAMQAW010000007.1"/>
</dbReference>
<organism evidence="2 3">
    <name type="scientific">Streptomyces albipurpureus</name>
    <dbReference type="NCBI Taxonomy" id="2897419"/>
    <lineage>
        <taxon>Bacteria</taxon>
        <taxon>Bacillati</taxon>
        <taxon>Actinomycetota</taxon>
        <taxon>Actinomycetes</taxon>
        <taxon>Kitasatosporales</taxon>
        <taxon>Streptomycetaceae</taxon>
        <taxon>Streptomyces</taxon>
    </lineage>
</organism>